<reference evidence="6 7" key="1">
    <citation type="submission" date="2019-01" db="EMBL/GenBank/DDBJ databases">
        <title>Complete genome sequence of Cohnella hallensis HS21 isolated from Korean fir (Abies koreana) rhizospheric soil.</title>
        <authorList>
            <person name="Jiang L."/>
            <person name="Kang S.W."/>
            <person name="Kim S."/>
            <person name="Jung J."/>
            <person name="Kim C.Y."/>
            <person name="Kim D.H."/>
            <person name="Kim S.W."/>
            <person name="Lee J."/>
        </authorList>
    </citation>
    <scope>NUCLEOTIDE SEQUENCE [LARGE SCALE GENOMIC DNA]</scope>
    <source>
        <strain evidence="6 7">HS21</strain>
    </source>
</reference>
<dbReference type="GO" id="GO:0003677">
    <property type="term" value="F:DNA binding"/>
    <property type="evidence" value="ECO:0007669"/>
    <property type="project" value="UniProtKB-UniRule"/>
</dbReference>
<accession>A0A3T1D3X2</accession>
<dbReference type="PROSITE" id="PS50977">
    <property type="entry name" value="HTH_TETR_2"/>
    <property type="match status" value="1"/>
</dbReference>
<dbReference type="PANTHER" id="PTHR47506">
    <property type="entry name" value="TRANSCRIPTIONAL REGULATORY PROTEIN"/>
    <property type="match status" value="1"/>
</dbReference>
<proteinExistence type="predicted"/>
<feature type="DNA-binding region" description="H-T-H motif" evidence="4">
    <location>
        <begin position="26"/>
        <end position="45"/>
    </location>
</feature>
<gene>
    <name evidence="6" type="ORF">KCTCHS21_22060</name>
</gene>
<dbReference type="OrthoDB" id="9810023at2"/>
<dbReference type="AlphaFoldDB" id="A0A3T1D3X2"/>
<dbReference type="InterPro" id="IPR009057">
    <property type="entry name" value="Homeodomain-like_sf"/>
</dbReference>
<dbReference type="InterPro" id="IPR001647">
    <property type="entry name" value="HTH_TetR"/>
</dbReference>
<dbReference type="SUPFAM" id="SSF48498">
    <property type="entry name" value="Tetracyclin repressor-like, C-terminal domain"/>
    <property type="match status" value="1"/>
</dbReference>
<sequence>MTLKSRELMIEGAVKLLGQRGVHAASFTEIMKATGAPRGSIYHHFPEGKDQLVKEAVELAGKRAISFLNTLEGQPAEIVAEKFISLWRMLLSHSNFEMGCSVLAVTVESDSSDLLEQAAAVFQQWSDHLTALLNAGGLDLAKAKGLANVIIASCEGAVAISRAQKSFDTFDMVAEQLLIMIKSVSNPHQETK</sequence>
<protein>
    <submittedName>
        <fullName evidence="6">Putative TetR-family transcriptional regulator</fullName>
    </submittedName>
</protein>
<keyword evidence="3" id="KW-0804">Transcription</keyword>
<name>A0A3T1D3X2_9BACL</name>
<dbReference type="EMBL" id="AP019400">
    <property type="protein sequence ID" value="BBI32807.1"/>
    <property type="molecule type" value="Genomic_DNA"/>
</dbReference>
<evidence type="ECO:0000256" key="4">
    <source>
        <dbReference type="PROSITE-ProRule" id="PRU00335"/>
    </source>
</evidence>
<keyword evidence="7" id="KW-1185">Reference proteome</keyword>
<dbReference type="RefSeq" id="WP_130607612.1">
    <property type="nucleotide sequence ID" value="NZ_AP019400.1"/>
</dbReference>
<feature type="domain" description="HTH tetR-type" evidence="5">
    <location>
        <begin position="3"/>
        <end position="63"/>
    </location>
</feature>
<keyword evidence="1" id="KW-0805">Transcription regulation</keyword>
<dbReference type="SUPFAM" id="SSF46689">
    <property type="entry name" value="Homeodomain-like"/>
    <property type="match status" value="1"/>
</dbReference>
<dbReference type="Gene3D" id="1.10.357.10">
    <property type="entry name" value="Tetracycline Repressor, domain 2"/>
    <property type="match status" value="1"/>
</dbReference>
<dbReference type="Pfam" id="PF21993">
    <property type="entry name" value="TetR_C_13_2"/>
    <property type="match status" value="1"/>
</dbReference>
<dbReference type="InterPro" id="IPR054156">
    <property type="entry name" value="YxaF_TetR_C"/>
</dbReference>
<evidence type="ECO:0000313" key="7">
    <source>
        <dbReference type="Proteomes" id="UP000289856"/>
    </source>
</evidence>
<dbReference type="KEGG" id="cohn:KCTCHS21_22060"/>
<keyword evidence="2 4" id="KW-0238">DNA-binding</keyword>
<evidence type="ECO:0000256" key="3">
    <source>
        <dbReference type="ARBA" id="ARBA00023163"/>
    </source>
</evidence>
<evidence type="ECO:0000259" key="5">
    <source>
        <dbReference type="PROSITE" id="PS50977"/>
    </source>
</evidence>
<dbReference type="InterPro" id="IPR036271">
    <property type="entry name" value="Tet_transcr_reg_TetR-rel_C_sf"/>
</dbReference>
<dbReference type="Proteomes" id="UP000289856">
    <property type="component" value="Chromosome"/>
</dbReference>
<evidence type="ECO:0000313" key="6">
    <source>
        <dbReference type="EMBL" id="BBI32807.1"/>
    </source>
</evidence>
<dbReference type="PANTHER" id="PTHR47506:SF3">
    <property type="entry name" value="HTH-TYPE TRANSCRIPTIONAL REGULATOR LMRA"/>
    <property type="match status" value="1"/>
</dbReference>
<dbReference type="Pfam" id="PF00440">
    <property type="entry name" value="TetR_N"/>
    <property type="match status" value="1"/>
</dbReference>
<organism evidence="6 7">
    <name type="scientific">Cohnella abietis</name>
    <dbReference type="NCBI Taxonomy" id="2507935"/>
    <lineage>
        <taxon>Bacteria</taxon>
        <taxon>Bacillati</taxon>
        <taxon>Bacillota</taxon>
        <taxon>Bacilli</taxon>
        <taxon>Bacillales</taxon>
        <taxon>Paenibacillaceae</taxon>
        <taxon>Cohnella</taxon>
    </lineage>
</organism>
<evidence type="ECO:0000256" key="2">
    <source>
        <dbReference type="ARBA" id="ARBA00023125"/>
    </source>
</evidence>
<evidence type="ECO:0000256" key="1">
    <source>
        <dbReference type="ARBA" id="ARBA00023015"/>
    </source>
</evidence>